<sequence length="154" mass="17185">MKCIKVGIILSFGLLLCAISIVLSVNANIGLGPWAAFHVGIIKHIPITLGAVQILTRLIIVVFTTIMGQIPKLGTITNMILIGVFIDMINKLQIIPQSSHLGTGIYVLGIGYTVQGIFELFHFDTHKIVHRSILDEYEFLMHRFIRNMDMENNN</sequence>
<dbReference type="Proteomes" id="UP000294919">
    <property type="component" value="Unassembled WGS sequence"/>
</dbReference>
<evidence type="ECO:0000256" key="1">
    <source>
        <dbReference type="SAM" id="Phobius"/>
    </source>
</evidence>
<feature type="transmembrane region" description="Helical" evidence="1">
    <location>
        <begin position="75"/>
        <end position="95"/>
    </location>
</feature>
<comment type="caution">
    <text evidence="2">The sequence shown here is derived from an EMBL/GenBank/DDBJ whole genome shotgun (WGS) entry which is preliminary data.</text>
</comment>
<keyword evidence="1" id="KW-0472">Membrane</keyword>
<keyword evidence="1" id="KW-1133">Transmembrane helix</keyword>
<reference evidence="2 3" key="1">
    <citation type="submission" date="2019-03" db="EMBL/GenBank/DDBJ databases">
        <title>Genomic Encyclopedia of Type Strains, Phase IV (KMG-IV): sequencing the most valuable type-strain genomes for metagenomic binning, comparative biology and taxonomic classification.</title>
        <authorList>
            <person name="Goeker M."/>
        </authorList>
    </citation>
    <scope>NUCLEOTIDE SEQUENCE [LARGE SCALE GENOMIC DNA]</scope>
    <source>
        <strain evidence="2 3">DSM 102940</strain>
    </source>
</reference>
<dbReference type="RefSeq" id="WP_132247159.1">
    <property type="nucleotide sequence ID" value="NZ_SLWV01000027.1"/>
</dbReference>
<dbReference type="InterPro" id="IPR038750">
    <property type="entry name" value="YczE/YyaS-like"/>
</dbReference>
<protein>
    <submittedName>
        <fullName evidence="2">Uncharacterized protein</fullName>
    </submittedName>
</protein>
<proteinExistence type="predicted"/>
<gene>
    <name evidence="2" type="ORF">EV214_12718</name>
</gene>
<accession>A0A4R2K9U0</accession>
<keyword evidence="1" id="KW-0812">Transmembrane</keyword>
<dbReference type="Pfam" id="PF19700">
    <property type="entry name" value="DUF6198"/>
    <property type="match status" value="1"/>
</dbReference>
<feature type="transmembrane region" description="Helical" evidence="1">
    <location>
        <begin position="101"/>
        <end position="121"/>
    </location>
</feature>
<feature type="transmembrane region" description="Helical" evidence="1">
    <location>
        <begin position="7"/>
        <end position="29"/>
    </location>
</feature>
<dbReference type="OrthoDB" id="154912at2"/>
<dbReference type="AlphaFoldDB" id="A0A4R2K9U0"/>
<dbReference type="PANTHER" id="PTHR40078">
    <property type="entry name" value="INTEGRAL MEMBRANE PROTEIN-RELATED"/>
    <property type="match status" value="1"/>
</dbReference>
<evidence type="ECO:0000313" key="2">
    <source>
        <dbReference type="EMBL" id="TCO70183.1"/>
    </source>
</evidence>
<name>A0A4R2K9U0_9FIRM</name>
<dbReference type="EMBL" id="SLWV01000027">
    <property type="protein sequence ID" value="TCO70183.1"/>
    <property type="molecule type" value="Genomic_DNA"/>
</dbReference>
<keyword evidence="3" id="KW-1185">Reference proteome</keyword>
<organism evidence="2 3">
    <name type="scientific">Marinisporobacter balticus</name>
    <dbReference type="NCBI Taxonomy" id="2018667"/>
    <lineage>
        <taxon>Bacteria</taxon>
        <taxon>Bacillati</taxon>
        <taxon>Bacillota</taxon>
        <taxon>Clostridia</taxon>
        <taxon>Peptostreptococcales</taxon>
        <taxon>Thermotaleaceae</taxon>
        <taxon>Marinisporobacter</taxon>
    </lineage>
</organism>
<evidence type="ECO:0000313" key="3">
    <source>
        <dbReference type="Proteomes" id="UP000294919"/>
    </source>
</evidence>
<feature type="transmembrane region" description="Helical" evidence="1">
    <location>
        <begin position="41"/>
        <end position="63"/>
    </location>
</feature>
<dbReference type="PANTHER" id="PTHR40078:SF1">
    <property type="entry name" value="INTEGRAL MEMBRANE PROTEIN"/>
    <property type="match status" value="1"/>
</dbReference>